<accession>A0A7R9DYE4</accession>
<sequence length="139" mass="16100">MFSLSLYQAGKKRQVRGREAKTSSKQFGTDNQSFLEQYRQRQKLKSMNHDTTQRTLKLARELEEKGRQSACALQNCECRVKELIQDARASRRRWSAPLWTGSKTPIDVDARASSARHKAETLARMGLKYTLGRWDPPWV</sequence>
<name>A0A7R9DYE4_TIMPO</name>
<dbReference type="AlphaFoldDB" id="A0A7R9DYE4"/>
<feature type="compositionally biased region" description="Polar residues" evidence="1">
    <location>
        <begin position="23"/>
        <end position="32"/>
    </location>
</feature>
<organism evidence="2">
    <name type="scientific">Timema poppense</name>
    <name type="common">Walking stick</name>
    <dbReference type="NCBI Taxonomy" id="170557"/>
    <lineage>
        <taxon>Eukaryota</taxon>
        <taxon>Metazoa</taxon>
        <taxon>Ecdysozoa</taxon>
        <taxon>Arthropoda</taxon>
        <taxon>Hexapoda</taxon>
        <taxon>Insecta</taxon>
        <taxon>Pterygota</taxon>
        <taxon>Neoptera</taxon>
        <taxon>Polyneoptera</taxon>
        <taxon>Phasmatodea</taxon>
        <taxon>Timematodea</taxon>
        <taxon>Timematoidea</taxon>
        <taxon>Timematidae</taxon>
        <taxon>Timema</taxon>
    </lineage>
</organism>
<protein>
    <submittedName>
        <fullName evidence="2">Uncharacterized protein</fullName>
    </submittedName>
</protein>
<feature type="region of interest" description="Disordered" evidence="1">
    <location>
        <begin position="9"/>
        <end position="32"/>
    </location>
</feature>
<proteinExistence type="predicted"/>
<dbReference type="EMBL" id="OD076979">
    <property type="protein sequence ID" value="CAD7422034.1"/>
    <property type="molecule type" value="Genomic_DNA"/>
</dbReference>
<evidence type="ECO:0000313" key="2">
    <source>
        <dbReference type="EMBL" id="CAD7422034.1"/>
    </source>
</evidence>
<gene>
    <name evidence="2" type="ORF">TPSB3V08_LOCUS15449</name>
</gene>
<reference evidence="2" key="1">
    <citation type="submission" date="2020-11" db="EMBL/GenBank/DDBJ databases">
        <authorList>
            <person name="Tran Van P."/>
        </authorList>
    </citation>
    <scope>NUCLEOTIDE SEQUENCE</scope>
</reference>
<evidence type="ECO:0000256" key="1">
    <source>
        <dbReference type="SAM" id="MobiDB-lite"/>
    </source>
</evidence>